<gene>
    <name evidence="2" type="ORF">PL2TA16_04528</name>
</gene>
<accession>V4JJC3</accession>
<comment type="caution">
    <text evidence="2">The sequence shown here is derived from an EMBL/GenBank/DDBJ whole genome shotgun (WGS) entry which is preliminary data.</text>
</comment>
<proteinExistence type="predicted"/>
<dbReference type="RefSeq" id="WP_023397492.1">
    <property type="nucleotide sequence ID" value="NZ_AUSV01000008.1"/>
</dbReference>
<name>V4JJC3_PSEL2</name>
<dbReference type="AlphaFoldDB" id="V4JJC3"/>
<reference evidence="2 3" key="1">
    <citation type="submission" date="2013-07" db="EMBL/GenBank/DDBJ databases">
        <title>Draft genome sequence of Pseudoalteromonas luteoviolacea 2ta16.</title>
        <authorList>
            <person name="Allen E.E."/>
            <person name="Azam F."/>
            <person name="Podell S."/>
        </authorList>
    </citation>
    <scope>NUCLEOTIDE SEQUENCE [LARGE SCALE GENOMIC DNA]</scope>
    <source>
        <strain evidence="2 3">2ta16</strain>
    </source>
</reference>
<dbReference type="PATRIC" id="fig|1353533.3.peg.528"/>
<protein>
    <submittedName>
        <fullName evidence="2">Uncharacterized protein</fullName>
    </submittedName>
</protein>
<evidence type="ECO:0000313" key="2">
    <source>
        <dbReference type="EMBL" id="ESP94972.1"/>
    </source>
</evidence>
<organism evidence="2 3">
    <name type="scientific">Pseudoalteromonas luteoviolacea (strain 2ta16)</name>
    <dbReference type="NCBI Taxonomy" id="1353533"/>
    <lineage>
        <taxon>Bacteria</taxon>
        <taxon>Pseudomonadati</taxon>
        <taxon>Pseudomonadota</taxon>
        <taxon>Gammaproteobacteria</taxon>
        <taxon>Alteromonadales</taxon>
        <taxon>Pseudoalteromonadaceae</taxon>
        <taxon>Pseudoalteromonas</taxon>
    </lineage>
</organism>
<sequence length="67" mass="7054">MNLTTLLTSPVLFSSASSAAPVLFDTDGSAGQVAFFIASVIKTQSSSDKSLRIFTPHYTDIVLGQSD</sequence>
<evidence type="ECO:0000256" key="1">
    <source>
        <dbReference type="SAM" id="SignalP"/>
    </source>
</evidence>
<dbReference type="Proteomes" id="UP000017820">
    <property type="component" value="Unassembled WGS sequence"/>
</dbReference>
<feature type="signal peptide" evidence="1">
    <location>
        <begin position="1"/>
        <end position="19"/>
    </location>
</feature>
<evidence type="ECO:0000313" key="3">
    <source>
        <dbReference type="Proteomes" id="UP000017820"/>
    </source>
</evidence>
<dbReference type="GeneID" id="29921199"/>
<keyword evidence="1" id="KW-0732">Signal</keyword>
<feature type="chain" id="PRO_5004719207" evidence="1">
    <location>
        <begin position="20"/>
        <end position="67"/>
    </location>
</feature>
<dbReference type="EMBL" id="AUSV01000008">
    <property type="protein sequence ID" value="ESP94972.1"/>
    <property type="molecule type" value="Genomic_DNA"/>
</dbReference>